<keyword evidence="3" id="KW-1185">Reference proteome</keyword>
<dbReference type="AlphaFoldDB" id="A0A6M1SMP9"/>
<evidence type="ECO:0000256" key="1">
    <source>
        <dbReference type="SAM" id="MobiDB-lite"/>
    </source>
</evidence>
<proteinExistence type="predicted"/>
<feature type="region of interest" description="Disordered" evidence="1">
    <location>
        <begin position="31"/>
        <end position="60"/>
    </location>
</feature>
<dbReference type="RefSeq" id="WP_164534207.1">
    <property type="nucleotide sequence ID" value="NZ_JAALFG010000002.1"/>
</dbReference>
<reference evidence="2 3" key="1">
    <citation type="submission" date="2020-02" db="EMBL/GenBank/DDBJ databases">
        <authorList>
            <person name="Khan S.A."/>
            <person name="Jeon C.O."/>
            <person name="Chun B.H."/>
        </authorList>
    </citation>
    <scope>NUCLEOTIDE SEQUENCE [LARGE SCALE GENOMIC DNA]</scope>
    <source>
        <strain evidence="2 3">H239</strain>
    </source>
</reference>
<reference evidence="2 3" key="2">
    <citation type="submission" date="2020-03" db="EMBL/GenBank/DDBJ databases">
        <title>Devosia chinhatensis sp. nov., isolated from a hexachlorocyclohexane (HCH) dump site in India.</title>
        <authorList>
            <person name="Kumar M."/>
            <person name="Lal R."/>
        </authorList>
    </citation>
    <scope>NUCLEOTIDE SEQUENCE [LARGE SCALE GENOMIC DNA]</scope>
    <source>
        <strain evidence="2 3">H239</strain>
    </source>
</reference>
<evidence type="ECO:0000313" key="2">
    <source>
        <dbReference type="EMBL" id="NGP17964.1"/>
    </source>
</evidence>
<gene>
    <name evidence="2" type="ORF">G5575_10125</name>
</gene>
<protein>
    <submittedName>
        <fullName evidence="2">Uncharacterized protein</fullName>
    </submittedName>
</protein>
<comment type="caution">
    <text evidence="2">The sequence shown here is derived from an EMBL/GenBank/DDBJ whole genome shotgun (WGS) entry which is preliminary data.</text>
</comment>
<accession>A0A6M1SMP9</accession>
<dbReference type="Proteomes" id="UP000474802">
    <property type="component" value="Unassembled WGS sequence"/>
</dbReference>
<name>A0A6M1SMP9_9HYPH</name>
<organism evidence="2 3">
    <name type="scientific">Devosia aurantiaca</name>
    <dbReference type="NCBI Taxonomy" id="2714858"/>
    <lineage>
        <taxon>Bacteria</taxon>
        <taxon>Pseudomonadati</taxon>
        <taxon>Pseudomonadota</taxon>
        <taxon>Alphaproteobacteria</taxon>
        <taxon>Hyphomicrobiales</taxon>
        <taxon>Devosiaceae</taxon>
        <taxon>Devosia</taxon>
    </lineage>
</organism>
<sequence>MLFTTPLIAAAAPNTNAATMSAQRALAPDRITAPYPVDTDTAEFQDDHRRPSAADPAYEPANSEAPFFAAILSSDQAPAPQTPGEIYTRSHTDISELRLRDLEV</sequence>
<dbReference type="EMBL" id="JAALFG010000002">
    <property type="protein sequence ID" value="NGP17964.1"/>
    <property type="molecule type" value="Genomic_DNA"/>
</dbReference>
<evidence type="ECO:0000313" key="3">
    <source>
        <dbReference type="Proteomes" id="UP000474802"/>
    </source>
</evidence>